<feature type="non-terminal residue" evidence="5">
    <location>
        <position position="93"/>
    </location>
</feature>
<organism evidence="5">
    <name type="scientific">marine metagenome</name>
    <dbReference type="NCBI Taxonomy" id="408172"/>
    <lineage>
        <taxon>unclassified sequences</taxon>
        <taxon>metagenomes</taxon>
        <taxon>ecological metagenomes</taxon>
    </lineage>
</organism>
<comment type="similarity">
    <text evidence="1">Belongs to the glycosyltransferase 2 family.</text>
</comment>
<feature type="domain" description="Glycosyltransferase 2-like" evidence="4">
    <location>
        <begin position="7"/>
        <end position="92"/>
    </location>
</feature>
<dbReference type="InterPro" id="IPR029044">
    <property type="entry name" value="Nucleotide-diphossugar_trans"/>
</dbReference>
<evidence type="ECO:0000256" key="2">
    <source>
        <dbReference type="ARBA" id="ARBA00022676"/>
    </source>
</evidence>
<dbReference type="Gene3D" id="3.90.550.10">
    <property type="entry name" value="Spore Coat Polysaccharide Biosynthesis Protein SpsA, Chain A"/>
    <property type="match status" value="1"/>
</dbReference>
<name>A0A382IUU3_9ZZZZ</name>
<dbReference type="SUPFAM" id="SSF53448">
    <property type="entry name" value="Nucleotide-diphospho-sugar transferases"/>
    <property type="match status" value="1"/>
</dbReference>
<accession>A0A382IUU3</accession>
<dbReference type="AlphaFoldDB" id="A0A382IUU3"/>
<dbReference type="Pfam" id="PF00535">
    <property type="entry name" value="Glycos_transf_2"/>
    <property type="match status" value="1"/>
</dbReference>
<dbReference type="PANTHER" id="PTHR43179:SF12">
    <property type="entry name" value="GALACTOFURANOSYLTRANSFERASE GLFT2"/>
    <property type="match status" value="1"/>
</dbReference>
<gene>
    <name evidence="5" type="ORF">METZ01_LOCUS255923</name>
</gene>
<evidence type="ECO:0000256" key="3">
    <source>
        <dbReference type="ARBA" id="ARBA00022679"/>
    </source>
</evidence>
<dbReference type="GO" id="GO:0016757">
    <property type="term" value="F:glycosyltransferase activity"/>
    <property type="evidence" value="ECO:0007669"/>
    <property type="project" value="UniProtKB-KW"/>
</dbReference>
<proteinExistence type="inferred from homology"/>
<keyword evidence="3" id="KW-0808">Transferase</keyword>
<keyword evidence="2" id="KW-0328">Glycosyltransferase</keyword>
<sequence length="93" mass="10403">MPHPKVSVIIVNYNGKKFLEKCLESLCKVNYENFEIIVVDNNSTDGSIELVTKNYPSIILLKLNSNKGFAEPNNIGAKIANGKYLLFLNNDTI</sequence>
<reference evidence="5" key="1">
    <citation type="submission" date="2018-05" db="EMBL/GenBank/DDBJ databases">
        <authorList>
            <person name="Lanie J.A."/>
            <person name="Ng W.-L."/>
            <person name="Kazmierczak K.M."/>
            <person name="Andrzejewski T.M."/>
            <person name="Davidsen T.M."/>
            <person name="Wayne K.J."/>
            <person name="Tettelin H."/>
            <person name="Glass J.I."/>
            <person name="Rusch D."/>
            <person name="Podicherti R."/>
            <person name="Tsui H.-C.T."/>
            <person name="Winkler M.E."/>
        </authorList>
    </citation>
    <scope>NUCLEOTIDE SEQUENCE</scope>
</reference>
<dbReference type="InterPro" id="IPR001173">
    <property type="entry name" value="Glyco_trans_2-like"/>
</dbReference>
<dbReference type="EMBL" id="UINC01069582">
    <property type="protein sequence ID" value="SVC03069.1"/>
    <property type="molecule type" value="Genomic_DNA"/>
</dbReference>
<evidence type="ECO:0000259" key="4">
    <source>
        <dbReference type="Pfam" id="PF00535"/>
    </source>
</evidence>
<protein>
    <recommendedName>
        <fullName evidence="4">Glycosyltransferase 2-like domain-containing protein</fullName>
    </recommendedName>
</protein>
<evidence type="ECO:0000256" key="1">
    <source>
        <dbReference type="ARBA" id="ARBA00006739"/>
    </source>
</evidence>
<dbReference type="PANTHER" id="PTHR43179">
    <property type="entry name" value="RHAMNOSYLTRANSFERASE WBBL"/>
    <property type="match status" value="1"/>
</dbReference>
<evidence type="ECO:0000313" key="5">
    <source>
        <dbReference type="EMBL" id="SVC03069.1"/>
    </source>
</evidence>